<evidence type="ECO:0000313" key="7">
    <source>
        <dbReference type="Proteomes" id="UP000194236"/>
    </source>
</evidence>
<comment type="caution">
    <text evidence="6">The sequence shown here is derived from an EMBL/GenBank/DDBJ whole genome shotgun (WGS) entry which is preliminary data.</text>
</comment>
<dbReference type="PROSITE" id="PS50008">
    <property type="entry name" value="PIPLC_Y_DOMAIN"/>
    <property type="match status" value="1"/>
</dbReference>
<proteinExistence type="inferred from homology"/>
<organism evidence="6 7">
    <name type="scientific">Euroglyphus maynei</name>
    <name type="common">Mayne's house dust mite</name>
    <dbReference type="NCBI Taxonomy" id="6958"/>
    <lineage>
        <taxon>Eukaryota</taxon>
        <taxon>Metazoa</taxon>
        <taxon>Ecdysozoa</taxon>
        <taxon>Arthropoda</taxon>
        <taxon>Chelicerata</taxon>
        <taxon>Arachnida</taxon>
        <taxon>Acari</taxon>
        <taxon>Acariformes</taxon>
        <taxon>Sarcoptiformes</taxon>
        <taxon>Astigmata</taxon>
        <taxon>Psoroptidia</taxon>
        <taxon>Analgoidea</taxon>
        <taxon>Pyroglyphidae</taxon>
        <taxon>Pyroglyphinae</taxon>
        <taxon>Euroglyphus</taxon>
    </lineage>
</organism>
<dbReference type="InterPro" id="IPR000734">
    <property type="entry name" value="TAG_lipase"/>
</dbReference>
<dbReference type="GO" id="GO:0035556">
    <property type="term" value="P:intracellular signal transduction"/>
    <property type="evidence" value="ECO:0007669"/>
    <property type="project" value="InterPro"/>
</dbReference>
<dbReference type="InterPro" id="IPR029058">
    <property type="entry name" value="AB_hydrolase_fold"/>
</dbReference>
<dbReference type="PRINTS" id="PR00821">
    <property type="entry name" value="TAGLIPASE"/>
</dbReference>
<name>A0A1Y3B8B0_EURMA</name>
<reference evidence="6 7" key="1">
    <citation type="submission" date="2017-03" db="EMBL/GenBank/DDBJ databases">
        <title>Genome Survey of Euroglyphus maynei.</title>
        <authorList>
            <person name="Arlian L.G."/>
            <person name="Morgan M.S."/>
            <person name="Rider S.D."/>
        </authorList>
    </citation>
    <scope>NUCLEOTIDE SEQUENCE [LARGE SCALE GENOMIC DNA]</scope>
    <source>
        <strain evidence="6">Arlian Lab</strain>
        <tissue evidence="6">Whole body</tissue>
    </source>
</reference>
<dbReference type="InterPro" id="IPR001711">
    <property type="entry name" value="PLipase_C_Pinositol-sp_Y"/>
</dbReference>
<evidence type="ECO:0000256" key="2">
    <source>
        <dbReference type="ARBA" id="ARBA00010701"/>
    </source>
</evidence>
<evidence type="ECO:0000256" key="3">
    <source>
        <dbReference type="ARBA" id="ARBA00022525"/>
    </source>
</evidence>
<sequence>NTESTRFDSNLNTKILIHGWRGDSQESWLSTLKDTLLKAKDLNVIIVGWPGGAKNLYTQSVSNTRIIGIMMGILIENLAQKFNVSLNSFHLIGHSLGAHVVGYAGKHLNGSIGRITGLDPAGPFYKGLNNTEARLWHTDAQFVEAMHTDAQPIIQLGLGMFETCGHVDIYPNGGEEQPGCEDQVKDELPIDIGIFA</sequence>
<feature type="domain" description="PI-PLC Y-box" evidence="5">
    <location>
        <begin position="114"/>
        <end position="178"/>
    </location>
</feature>
<dbReference type="GO" id="GO:0004435">
    <property type="term" value="F:phosphatidylinositol-4,5-bisphosphate phospholipase C activity"/>
    <property type="evidence" value="ECO:0007669"/>
    <property type="project" value="InterPro"/>
</dbReference>
<dbReference type="SUPFAM" id="SSF53474">
    <property type="entry name" value="alpha/beta-Hydrolases"/>
    <property type="match status" value="1"/>
</dbReference>
<dbReference type="OrthoDB" id="199913at2759"/>
<gene>
    <name evidence="6" type="ORF">BLA29_011793</name>
</gene>
<comment type="subcellular location">
    <subcellularLocation>
        <location evidence="1">Secreted</location>
    </subcellularLocation>
</comment>
<evidence type="ECO:0000256" key="1">
    <source>
        <dbReference type="ARBA" id="ARBA00004613"/>
    </source>
</evidence>
<dbReference type="GO" id="GO:0005615">
    <property type="term" value="C:extracellular space"/>
    <property type="evidence" value="ECO:0007669"/>
    <property type="project" value="TreeGrafter"/>
</dbReference>
<dbReference type="EMBL" id="MUJZ01041766">
    <property type="protein sequence ID" value="OTF75485.1"/>
    <property type="molecule type" value="Genomic_DNA"/>
</dbReference>
<feature type="non-terminal residue" evidence="6">
    <location>
        <position position="1"/>
    </location>
</feature>
<dbReference type="Pfam" id="PF00151">
    <property type="entry name" value="Lipase"/>
    <property type="match status" value="1"/>
</dbReference>
<evidence type="ECO:0000259" key="5">
    <source>
        <dbReference type="PROSITE" id="PS50008"/>
    </source>
</evidence>
<keyword evidence="7" id="KW-1185">Reference proteome</keyword>
<keyword evidence="3" id="KW-0964">Secreted</keyword>
<dbReference type="Proteomes" id="UP000194236">
    <property type="component" value="Unassembled WGS sequence"/>
</dbReference>
<dbReference type="AlphaFoldDB" id="A0A1Y3B8B0"/>
<dbReference type="PANTHER" id="PTHR11610:SF173">
    <property type="entry name" value="LIPASE DOMAIN-CONTAINING PROTEIN-RELATED"/>
    <property type="match status" value="1"/>
</dbReference>
<protein>
    <recommendedName>
        <fullName evidence="5">PI-PLC Y-box domain-containing protein</fullName>
    </recommendedName>
</protein>
<accession>A0A1Y3B8B0</accession>
<dbReference type="InterPro" id="IPR013818">
    <property type="entry name" value="Lipase"/>
</dbReference>
<dbReference type="Gene3D" id="3.40.50.1820">
    <property type="entry name" value="alpha/beta hydrolase"/>
    <property type="match status" value="1"/>
</dbReference>
<evidence type="ECO:0000313" key="6">
    <source>
        <dbReference type="EMBL" id="OTF75485.1"/>
    </source>
</evidence>
<comment type="similarity">
    <text evidence="2 4">Belongs to the AB hydrolase superfamily. Lipase family.</text>
</comment>
<evidence type="ECO:0000256" key="4">
    <source>
        <dbReference type="RuleBase" id="RU004262"/>
    </source>
</evidence>
<dbReference type="PANTHER" id="PTHR11610">
    <property type="entry name" value="LIPASE"/>
    <property type="match status" value="1"/>
</dbReference>
<dbReference type="GO" id="GO:0016042">
    <property type="term" value="P:lipid catabolic process"/>
    <property type="evidence" value="ECO:0007669"/>
    <property type="project" value="TreeGrafter"/>
</dbReference>